<dbReference type="PANTHER" id="PTHR10695:SF46">
    <property type="entry name" value="BIFUNCTIONAL COENZYME A SYNTHASE-RELATED"/>
    <property type="match status" value="1"/>
</dbReference>
<dbReference type="GO" id="GO:0005737">
    <property type="term" value="C:cytoplasm"/>
    <property type="evidence" value="ECO:0007669"/>
    <property type="project" value="UniProtKB-SubCell"/>
</dbReference>
<dbReference type="GO" id="GO:0004140">
    <property type="term" value="F:dephospho-CoA kinase activity"/>
    <property type="evidence" value="ECO:0007669"/>
    <property type="project" value="UniProtKB-UniRule"/>
</dbReference>
<dbReference type="RefSeq" id="WP_129521205.1">
    <property type="nucleotide sequence ID" value="NZ_SDPN01000022.1"/>
</dbReference>
<keyword evidence="3" id="KW-0963">Cytoplasm</keyword>
<keyword evidence="3" id="KW-0173">Coenzyme A biosynthesis</keyword>
<evidence type="ECO:0000256" key="1">
    <source>
        <dbReference type="ARBA" id="ARBA00022741"/>
    </source>
</evidence>
<comment type="subcellular location">
    <subcellularLocation>
        <location evidence="3">Cytoplasm</location>
    </subcellularLocation>
</comment>
<dbReference type="InterPro" id="IPR027417">
    <property type="entry name" value="P-loop_NTPase"/>
</dbReference>
<dbReference type="AlphaFoldDB" id="A0A4Q2KWD5"/>
<dbReference type="NCBIfam" id="NF002879">
    <property type="entry name" value="PRK03333.1"/>
    <property type="match status" value="1"/>
</dbReference>
<dbReference type="InterPro" id="IPR001977">
    <property type="entry name" value="Depp_CoAkinase"/>
</dbReference>
<comment type="similarity">
    <text evidence="3">Belongs to the CoaE family.</text>
</comment>
<evidence type="ECO:0000313" key="6">
    <source>
        <dbReference type="Proteomes" id="UP000293865"/>
    </source>
</evidence>
<keyword evidence="3 5" id="KW-0418">Kinase</keyword>
<keyword evidence="2 3" id="KW-0067">ATP-binding</keyword>
<evidence type="ECO:0000256" key="4">
    <source>
        <dbReference type="NCBIfam" id="TIGR00152"/>
    </source>
</evidence>
<evidence type="ECO:0000256" key="3">
    <source>
        <dbReference type="HAMAP-Rule" id="MF_00376"/>
    </source>
</evidence>
<dbReference type="EC" id="2.7.1.24" evidence="3 4"/>
<evidence type="ECO:0000256" key="2">
    <source>
        <dbReference type="ARBA" id="ARBA00022840"/>
    </source>
</evidence>
<dbReference type="GO" id="GO:0005524">
    <property type="term" value="F:ATP binding"/>
    <property type="evidence" value="ECO:0007669"/>
    <property type="project" value="UniProtKB-UniRule"/>
</dbReference>
<dbReference type="Proteomes" id="UP000293865">
    <property type="component" value="Unassembled WGS sequence"/>
</dbReference>
<dbReference type="OrthoDB" id="9812943at2"/>
<dbReference type="EMBL" id="SDPN01000022">
    <property type="protein sequence ID" value="RXZ69269.1"/>
    <property type="molecule type" value="Genomic_DNA"/>
</dbReference>
<comment type="pathway">
    <text evidence="3">Cofactor biosynthesis; coenzyme A biosynthesis; CoA from (R)-pantothenate: step 5/5.</text>
</comment>
<comment type="function">
    <text evidence="3">Catalyzes the phosphorylation of the 3'-hydroxyl group of dephosphocoenzyme A to form coenzyme A.</text>
</comment>
<protein>
    <recommendedName>
        <fullName evidence="3 4">Dephospho-CoA kinase</fullName>
        <ecNumber evidence="3 4">2.7.1.24</ecNumber>
    </recommendedName>
    <alternativeName>
        <fullName evidence="3">Dephosphocoenzyme A kinase</fullName>
    </alternativeName>
</protein>
<dbReference type="PANTHER" id="PTHR10695">
    <property type="entry name" value="DEPHOSPHO-COA KINASE-RELATED"/>
    <property type="match status" value="1"/>
</dbReference>
<dbReference type="GO" id="GO:0015937">
    <property type="term" value="P:coenzyme A biosynthetic process"/>
    <property type="evidence" value="ECO:0007669"/>
    <property type="project" value="UniProtKB-UniRule"/>
</dbReference>
<keyword evidence="3 5" id="KW-0808">Transferase</keyword>
<dbReference type="NCBIfam" id="TIGR00152">
    <property type="entry name" value="dephospho-CoA kinase"/>
    <property type="match status" value="1"/>
</dbReference>
<dbReference type="HAMAP" id="MF_00376">
    <property type="entry name" value="Dephospho_CoA_kinase"/>
    <property type="match status" value="1"/>
</dbReference>
<keyword evidence="1 3" id="KW-0547">Nucleotide-binding</keyword>
<dbReference type="SUPFAM" id="SSF52540">
    <property type="entry name" value="P-loop containing nucleoside triphosphate hydrolases"/>
    <property type="match status" value="1"/>
</dbReference>
<comment type="caution">
    <text evidence="5">The sequence shown here is derived from an EMBL/GenBank/DDBJ whole genome shotgun (WGS) entry which is preliminary data.</text>
</comment>
<sequence>MYLIGLTGGIASGKSTVARRLYEHGAVHIDADDLARRVVEPGKPALAAIAEEFGPGVLRHDGSLDRAKLGELVFGDEEARARLNAIVHPAVRELSSRLIAKAEQEDPDAVVVYDVPLLVEASVDHPFDLVVVTSAPRRTQVKRLVEERGFDPIQAEARVDAQADNAARLAIADVVIDTDGTLAHTMSQTDALWHRIEEEQAGRSVGGRS</sequence>
<dbReference type="PROSITE" id="PS51219">
    <property type="entry name" value="DPCK"/>
    <property type="match status" value="1"/>
</dbReference>
<name>A0A4Q2KWD5_9MICO</name>
<gene>
    <name evidence="3" type="primary">coaE</name>
    <name evidence="5" type="ORF">ESP51_12365</name>
</gene>
<comment type="catalytic activity">
    <reaction evidence="3">
        <text>3'-dephospho-CoA + ATP = ADP + CoA + H(+)</text>
        <dbReference type="Rhea" id="RHEA:18245"/>
        <dbReference type="ChEBI" id="CHEBI:15378"/>
        <dbReference type="ChEBI" id="CHEBI:30616"/>
        <dbReference type="ChEBI" id="CHEBI:57287"/>
        <dbReference type="ChEBI" id="CHEBI:57328"/>
        <dbReference type="ChEBI" id="CHEBI:456216"/>
        <dbReference type="EC" id="2.7.1.24"/>
    </reaction>
</comment>
<dbReference type="UniPathway" id="UPA00241">
    <property type="reaction ID" value="UER00356"/>
</dbReference>
<evidence type="ECO:0000313" key="5">
    <source>
        <dbReference type="EMBL" id="RXZ69269.1"/>
    </source>
</evidence>
<proteinExistence type="inferred from homology"/>
<feature type="binding site" evidence="3">
    <location>
        <begin position="11"/>
        <end position="16"/>
    </location>
    <ligand>
        <name>ATP</name>
        <dbReference type="ChEBI" id="CHEBI:30616"/>
    </ligand>
</feature>
<dbReference type="CDD" id="cd02022">
    <property type="entry name" value="DPCK"/>
    <property type="match status" value="1"/>
</dbReference>
<accession>A0A4Q2KWD5</accession>
<dbReference type="Gene3D" id="3.40.50.300">
    <property type="entry name" value="P-loop containing nucleotide triphosphate hydrolases"/>
    <property type="match status" value="1"/>
</dbReference>
<dbReference type="Pfam" id="PF01121">
    <property type="entry name" value="CoaE"/>
    <property type="match status" value="1"/>
</dbReference>
<organism evidence="5 6">
    <name type="scientific">Agromyces albus</name>
    <dbReference type="NCBI Taxonomy" id="205332"/>
    <lineage>
        <taxon>Bacteria</taxon>
        <taxon>Bacillati</taxon>
        <taxon>Actinomycetota</taxon>
        <taxon>Actinomycetes</taxon>
        <taxon>Micrococcales</taxon>
        <taxon>Microbacteriaceae</taxon>
        <taxon>Agromyces</taxon>
    </lineage>
</organism>
<reference evidence="5 6" key="1">
    <citation type="submission" date="2019-01" db="EMBL/GenBank/DDBJ databases">
        <title>Agromyces.</title>
        <authorList>
            <person name="Li J."/>
        </authorList>
    </citation>
    <scope>NUCLEOTIDE SEQUENCE [LARGE SCALE GENOMIC DNA]</scope>
    <source>
        <strain evidence="5 6">DSM 15934</strain>
    </source>
</reference>
<keyword evidence="6" id="KW-1185">Reference proteome</keyword>